<accession>A0ABU7S7S2</accession>
<proteinExistence type="predicted"/>
<organism evidence="1 2">
    <name type="scientific">Plantactinospora veratri</name>
    <dbReference type="NCBI Taxonomy" id="1436122"/>
    <lineage>
        <taxon>Bacteria</taxon>
        <taxon>Bacillati</taxon>
        <taxon>Actinomycetota</taxon>
        <taxon>Actinomycetes</taxon>
        <taxon>Micromonosporales</taxon>
        <taxon>Micromonosporaceae</taxon>
        <taxon>Plantactinospora</taxon>
    </lineage>
</organism>
<dbReference type="RefSeq" id="WP_331206359.1">
    <property type="nucleotide sequence ID" value="NZ_JAZGQL010000003.1"/>
</dbReference>
<sequence>MRRHRSSWAASRCWPRWSYWHRPAGARPPPAAGHPALRGCARSDGRRAGAVSGFSQGANSSFLLAGALQRGADRNFTLGALAPISGGYHLFDVEWPAAIGEDVDPKAATYYLAYLTVARPAALPGPSRAQQAGEGCRD</sequence>
<name>A0ABU7S7S2_9ACTN</name>
<reference evidence="1 2" key="1">
    <citation type="submission" date="2024-01" db="EMBL/GenBank/DDBJ databases">
        <title>Genome insights into Plantactinospora veratri sp. nov.</title>
        <authorList>
            <person name="Wang L."/>
        </authorList>
    </citation>
    <scope>NUCLEOTIDE SEQUENCE [LARGE SCALE GENOMIC DNA]</scope>
    <source>
        <strain evidence="1 2">NEAU-FHS4</strain>
    </source>
</reference>
<dbReference type="Proteomes" id="UP001339911">
    <property type="component" value="Unassembled WGS sequence"/>
</dbReference>
<evidence type="ECO:0000313" key="2">
    <source>
        <dbReference type="Proteomes" id="UP001339911"/>
    </source>
</evidence>
<dbReference type="EMBL" id="JAZGQL010000003">
    <property type="protein sequence ID" value="MEE6305993.1"/>
    <property type="molecule type" value="Genomic_DNA"/>
</dbReference>
<keyword evidence="2" id="KW-1185">Reference proteome</keyword>
<gene>
    <name evidence="1" type="ORF">V1634_03990</name>
</gene>
<protein>
    <submittedName>
        <fullName evidence="1">Uncharacterized protein</fullName>
    </submittedName>
</protein>
<evidence type="ECO:0000313" key="1">
    <source>
        <dbReference type="EMBL" id="MEE6305993.1"/>
    </source>
</evidence>
<comment type="caution">
    <text evidence="1">The sequence shown here is derived from an EMBL/GenBank/DDBJ whole genome shotgun (WGS) entry which is preliminary data.</text>
</comment>